<sequence>MLLLCLFSLSQSNLAQRGKKGELVGVLTSLELPDFQSKKVPKDIRPYVENMIYIPAGVFNMGDDLDTNARFYSKRVSTVASFFLSKTEIPNWLYREFCQVMIDSLGMDSAHLFLPDTLCWLENESPYTEPMASYYFSHPAYDNYPVVGVNYLQTVLFCDWLTDKVQKGLSKDSKTKGWAKMISFRLPNESEWEYAARGGLDISAYPWGESYYVYNDGGYTPKANCGAIIDTLGHIVLPADHDGYRYTSDISSFSPNGYGLYNMSGNVAEWTLDIYNPYASIFDYDLNPTFYRDTLSPKDSVSRVVKGGSFEDLPYFLSCGVRKGIMAYTQSKSIGFSVAITIFQYASQDL</sequence>
<dbReference type="InterPro" id="IPR042095">
    <property type="entry name" value="SUMF_sf"/>
</dbReference>
<evidence type="ECO:0000313" key="3">
    <source>
        <dbReference type="Proteomes" id="UP000683507"/>
    </source>
</evidence>
<dbReference type="AlphaFoldDB" id="A0A916JS14"/>
<dbReference type="KEGG" id="ptan:CRYO30217_03169"/>
<keyword evidence="3" id="KW-1185">Reference proteome</keyword>
<dbReference type="SUPFAM" id="SSF56436">
    <property type="entry name" value="C-type lectin-like"/>
    <property type="match status" value="1"/>
</dbReference>
<gene>
    <name evidence="2" type="ORF">CRYO30217_03169</name>
</gene>
<accession>A0A916JS14</accession>
<reference evidence="2" key="1">
    <citation type="submission" date="2021-04" db="EMBL/GenBank/DDBJ databases">
        <authorList>
            <person name="Rodrigo-Torres L."/>
            <person name="Arahal R. D."/>
            <person name="Lucena T."/>
        </authorList>
    </citation>
    <scope>NUCLEOTIDE SEQUENCE</scope>
    <source>
        <strain evidence="2">AS29M-1</strain>
    </source>
</reference>
<dbReference type="GO" id="GO:0120147">
    <property type="term" value="F:formylglycine-generating oxidase activity"/>
    <property type="evidence" value="ECO:0007669"/>
    <property type="project" value="UniProtKB-EC"/>
</dbReference>
<feature type="domain" description="Sulfatase-modifying factor enzyme-like" evidence="1">
    <location>
        <begin position="49"/>
        <end position="339"/>
    </location>
</feature>
<name>A0A916JS14_9FLAO</name>
<dbReference type="Gene3D" id="3.90.1580.10">
    <property type="entry name" value="paralog of FGE (formylglycine-generating enzyme)"/>
    <property type="match status" value="1"/>
</dbReference>
<evidence type="ECO:0000259" key="1">
    <source>
        <dbReference type="Pfam" id="PF03781"/>
    </source>
</evidence>
<dbReference type="EC" id="1.8.3.7" evidence="2"/>
<dbReference type="EMBL" id="OU015584">
    <property type="protein sequence ID" value="CAG5086546.1"/>
    <property type="molecule type" value="Genomic_DNA"/>
</dbReference>
<dbReference type="Proteomes" id="UP000683507">
    <property type="component" value="Chromosome"/>
</dbReference>
<protein>
    <submittedName>
        <fullName evidence="2">Formylglycine-generating enzyme</fullName>
        <ecNumber evidence="2">1.8.3.7</ecNumber>
    </submittedName>
</protein>
<dbReference type="Pfam" id="PF03781">
    <property type="entry name" value="FGE-sulfatase"/>
    <property type="match status" value="1"/>
</dbReference>
<keyword evidence="2" id="KW-0560">Oxidoreductase</keyword>
<dbReference type="InterPro" id="IPR016187">
    <property type="entry name" value="CTDL_fold"/>
</dbReference>
<evidence type="ECO:0000313" key="2">
    <source>
        <dbReference type="EMBL" id="CAG5086546.1"/>
    </source>
</evidence>
<dbReference type="InterPro" id="IPR005532">
    <property type="entry name" value="SUMF_dom"/>
</dbReference>
<proteinExistence type="predicted"/>
<dbReference type="PANTHER" id="PTHR23150:SF19">
    <property type="entry name" value="FORMYLGLYCINE-GENERATING ENZYME"/>
    <property type="match status" value="1"/>
</dbReference>
<organism evidence="2 3">
    <name type="scientific">Parvicella tangerina</name>
    <dbReference type="NCBI Taxonomy" id="2829795"/>
    <lineage>
        <taxon>Bacteria</taxon>
        <taxon>Pseudomonadati</taxon>
        <taxon>Bacteroidota</taxon>
        <taxon>Flavobacteriia</taxon>
        <taxon>Flavobacteriales</taxon>
        <taxon>Parvicellaceae</taxon>
        <taxon>Parvicella</taxon>
    </lineage>
</organism>
<dbReference type="PANTHER" id="PTHR23150">
    <property type="entry name" value="SULFATASE MODIFYING FACTOR 1, 2"/>
    <property type="match status" value="1"/>
</dbReference>
<dbReference type="InterPro" id="IPR051043">
    <property type="entry name" value="Sulfatase_Mod_Factor_Kinase"/>
</dbReference>